<accession>A0A081RQ09</accession>
<gene>
    <name evidence="2" type="ORF">AAA799N04_00232</name>
</gene>
<protein>
    <submittedName>
        <fullName evidence="2">Putative signal transduction protein</fullName>
    </submittedName>
</protein>
<dbReference type="EMBL" id="JOKN01000002">
    <property type="protein sequence ID" value="KEQ57282.1"/>
    <property type="molecule type" value="Genomic_DNA"/>
</dbReference>
<dbReference type="InterPro" id="IPR055091">
    <property type="entry name" value="WelO5-like"/>
</dbReference>
<reference evidence="2 3" key="1">
    <citation type="submission" date="2014-06" db="EMBL/GenBank/DDBJ databases">
        <authorList>
            <person name="Ngugi D.K."/>
            <person name="Blom J."/>
            <person name="Alam I."/>
            <person name="Rashid M."/>
            <person name="Ba Alawi W."/>
            <person name="Zhang G."/>
            <person name="Hikmawan T."/>
            <person name="Guan Y."/>
            <person name="Antunes A."/>
            <person name="Siam R."/>
            <person name="ElDorry H."/>
            <person name="Bajic V."/>
            <person name="Stingl U."/>
        </authorList>
    </citation>
    <scope>NUCLEOTIDE SEQUENCE [LARGE SCALE GENOMIC DNA]</scope>
    <source>
        <strain evidence="2">SCGC AAA799-N04</strain>
    </source>
</reference>
<proteinExistence type="predicted"/>
<name>A0A081RQ09_9ARCH</name>
<comment type="caution">
    <text evidence="2">The sequence shown here is derived from an EMBL/GenBank/DDBJ whole genome shotgun (WGS) entry which is preliminary data.</text>
</comment>
<keyword evidence="3" id="KW-1185">Reference proteome</keyword>
<sequence>MWIPKQGHVNEIKRVDFQSLIQGKIPAIIIKNFYKKSQCIEISLKINSIQKSRFQKNKLDHIGPFLMAHTTRKKEYFDSARKDKKKRQMIFSTETEPTAKIFSLFQKLFSEYMISTAKESKNEYSPYIIRIHKKGKFIPIHKDNVKYEGKEYELSKIDSQLSCILHLQESEKGGELVIYDKNWRKEDERFRKIDFGYYPKIISKSNFCRISNLKAGDLVIINPNYFHQVTKIEGESPRISLGMFVGIFKKQQQIVGWA</sequence>
<feature type="domain" description="Fe2OG dioxygenase" evidence="1">
    <location>
        <begin position="113"/>
        <end position="247"/>
    </location>
</feature>
<dbReference type="SUPFAM" id="SSF51197">
    <property type="entry name" value="Clavaminate synthase-like"/>
    <property type="match status" value="1"/>
</dbReference>
<evidence type="ECO:0000313" key="2">
    <source>
        <dbReference type="EMBL" id="KEQ57282.1"/>
    </source>
</evidence>
<evidence type="ECO:0000313" key="3">
    <source>
        <dbReference type="Proteomes" id="UP000028059"/>
    </source>
</evidence>
<dbReference type="Proteomes" id="UP000028059">
    <property type="component" value="Unassembled WGS sequence"/>
</dbReference>
<dbReference type="Pfam" id="PF22814">
    <property type="entry name" value="WelO5"/>
    <property type="match status" value="1"/>
</dbReference>
<evidence type="ECO:0000259" key="1">
    <source>
        <dbReference type="PROSITE" id="PS51471"/>
    </source>
</evidence>
<organism evidence="2 3">
    <name type="scientific">Marine Group I thaumarchaeote SCGC AAA799-N04</name>
    <dbReference type="NCBI Taxonomy" id="1502293"/>
    <lineage>
        <taxon>Archaea</taxon>
        <taxon>Nitrososphaerota</taxon>
        <taxon>Marine Group I</taxon>
    </lineage>
</organism>
<dbReference type="InterPro" id="IPR005123">
    <property type="entry name" value="Oxoglu/Fe-dep_dioxygenase_dom"/>
</dbReference>
<dbReference type="AlphaFoldDB" id="A0A081RQ09"/>
<dbReference type="Gene3D" id="2.60.120.620">
    <property type="entry name" value="q2cbj1_9rhob like domain"/>
    <property type="match status" value="1"/>
</dbReference>
<dbReference type="PROSITE" id="PS51471">
    <property type="entry name" value="FE2OG_OXY"/>
    <property type="match status" value="1"/>
</dbReference>